<dbReference type="InterPro" id="IPR004232">
    <property type="entry name" value="CN_Hdrtase_a/SCN_Hdrlase_g"/>
</dbReference>
<dbReference type="Pfam" id="PF02979">
    <property type="entry name" value="NHase_alpha"/>
    <property type="match status" value="1"/>
</dbReference>
<dbReference type="InterPro" id="IPR036648">
    <property type="entry name" value="CN_Hdrase_a/SCN_Hdrase_g_sf"/>
</dbReference>
<proteinExistence type="predicted"/>
<keyword evidence="1" id="KW-0479">Metal-binding</keyword>
<accession>A0AA48GEB3</accession>
<reference evidence="4" key="1">
    <citation type="journal article" date="2023" name="Int. J. Syst. Evol. Microbiol.">
        <title>Mesoterricola silvestris gen. nov., sp. nov., Mesoterricola sediminis sp. nov., Geothrix oryzae sp. nov., Geothrix edaphica sp. nov., Geothrix rubra sp. nov., and Geothrix limicola sp. nov., six novel members of Acidobacteriota isolated from soils.</title>
        <authorList>
            <person name="Itoh H."/>
            <person name="Sugisawa Y."/>
            <person name="Mise K."/>
            <person name="Xu Z."/>
            <person name="Kuniyasu M."/>
            <person name="Ushijima N."/>
            <person name="Kawano K."/>
            <person name="Kobayashi E."/>
            <person name="Shiratori Y."/>
            <person name="Masuda Y."/>
            <person name="Senoo K."/>
        </authorList>
    </citation>
    <scope>NUCLEOTIDE SEQUENCE [LARGE SCALE GENOMIC DNA]</scope>
    <source>
        <strain evidence="4">W79</strain>
    </source>
</reference>
<dbReference type="RefSeq" id="WP_316413858.1">
    <property type="nucleotide sequence ID" value="NZ_AP027080.1"/>
</dbReference>
<dbReference type="Gene3D" id="3.90.330.10">
    <property type="entry name" value="Nitrile hydratase alpha /Thiocyanate hydrolase gamma"/>
    <property type="match status" value="1"/>
</dbReference>
<dbReference type="NCBIfam" id="TIGR03793">
    <property type="entry name" value="leader_NHLP"/>
    <property type="match status" value="1"/>
</dbReference>
<dbReference type="GO" id="GO:0046914">
    <property type="term" value="F:transition metal ion binding"/>
    <property type="evidence" value="ECO:0007669"/>
    <property type="project" value="InterPro"/>
</dbReference>
<evidence type="ECO:0000256" key="1">
    <source>
        <dbReference type="ARBA" id="ARBA00022723"/>
    </source>
</evidence>
<dbReference type="Proteomes" id="UP001238179">
    <property type="component" value="Chromosome"/>
</dbReference>
<evidence type="ECO:0000313" key="4">
    <source>
        <dbReference type="Proteomes" id="UP001238179"/>
    </source>
</evidence>
<evidence type="ECO:0000259" key="2">
    <source>
        <dbReference type="Pfam" id="PF02979"/>
    </source>
</evidence>
<dbReference type="KEGG" id="msil:METEAL_01350"/>
<sequence length="91" mass="9981">MIDNTHPLLASIVQKAGQDPDFRSRLLADPRKVLEEMTGKPIPEGISVEVHEASPVLVHIVLPPRQVEEGALSEKELQALSAGDTWTVFCK</sequence>
<protein>
    <recommendedName>
        <fullName evidence="2">Nitrile hydratase alpha/Thiocyanate hydrolase gamma domain-containing protein</fullName>
    </recommendedName>
</protein>
<dbReference type="EMBL" id="AP027080">
    <property type="protein sequence ID" value="BDU70961.1"/>
    <property type="molecule type" value="Genomic_DNA"/>
</dbReference>
<dbReference type="InterPro" id="IPR022513">
    <property type="entry name" value="TOMM_pelo"/>
</dbReference>
<dbReference type="GO" id="GO:0003824">
    <property type="term" value="F:catalytic activity"/>
    <property type="evidence" value="ECO:0007669"/>
    <property type="project" value="InterPro"/>
</dbReference>
<dbReference type="SUPFAM" id="SSF56209">
    <property type="entry name" value="Nitrile hydratase alpha chain"/>
    <property type="match status" value="1"/>
</dbReference>
<name>A0AA48GEB3_9BACT</name>
<dbReference type="AlphaFoldDB" id="A0AA48GEB3"/>
<feature type="domain" description="Nitrile hydratase alpha/Thiocyanate hydrolase gamma" evidence="2">
    <location>
        <begin position="19"/>
        <end position="84"/>
    </location>
</feature>
<evidence type="ECO:0000313" key="3">
    <source>
        <dbReference type="EMBL" id="BDU70961.1"/>
    </source>
</evidence>
<keyword evidence="4" id="KW-1185">Reference proteome</keyword>
<gene>
    <name evidence="3" type="ORF">METEAL_01350</name>
</gene>
<organism evidence="3 4">
    <name type="scientific">Mesoterricola silvestris</name>
    <dbReference type="NCBI Taxonomy" id="2927979"/>
    <lineage>
        <taxon>Bacteria</taxon>
        <taxon>Pseudomonadati</taxon>
        <taxon>Acidobacteriota</taxon>
        <taxon>Holophagae</taxon>
        <taxon>Holophagales</taxon>
        <taxon>Holophagaceae</taxon>
        <taxon>Mesoterricola</taxon>
    </lineage>
</organism>